<name>G4WVP5_9BACT</name>
<accession>G4WVP5</accession>
<dbReference type="CDD" id="cd05288">
    <property type="entry name" value="PGDH"/>
    <property type="match status" value="1"/>
</dbReference>
<dbReference type="InterPro" id="IPR041694">
    <property type="entry name" value="ADH_N_2"/>
</dbReference>
<feature type="domain" description="Enoyl reductase (ER)" evidence="2">
    <location>
        <begin position="20"/>
        <end position="336"/>
    </location>
</feature>
<dbReference type="InterPro" id="IPR045010">
    <property type="entry name" value="MDR_fam"/>
</dbReference>
<proteinExistence type="predicted"/>
<dbReference type="Gene3D" id="3.40.50.720">
    <property type="entry name" value="NAD(P)-binding Rossmann-like Domain"/>
    <property type="match status" value="1"/>
</dbReference>
<evidence type="ECO:0000313" key="3">
    <source>
        <dbReference type="EMBL" id="AEQ20497.1"/>
    </source>
</evidence>
<dbReference type="InterPro" id="IPR013149">
    <property type="entry name" value="ADH-like_C"/>
</dbReference>
<dbReference type="SUPFAM" id="SSF51735">
    <property type="entry name" value="NAD(P)-binding Rossmann-fold domains"/>
    <property type="match status" value="1"/>
</dbReference>
<sequence length="340" mass="36286">MTTMARQIVLAARPHGKPKLTDFHLEETTIPTPKSGQVLLGVQYLSLDPYMRGRMDDRKSYAKPLQLGDTMVGEAVARVLASDRSDYSEGDIVLAQTGWRTHALSDGAGLSKIDPAVAPVSIRLGVLGMPGFTAYGGLRLIGKPQAGETVVVAAASGPVGSLVGQLAKIVGARAVGIAGGPEKCAFVKRELRFDAAIDHRATDFPVQLAAVCPKGIDVYFENVGGAIWQAVLPLLNDFARVPVCGLIAQYNGPSGGDGTDHLPATMREILSKSLILRGFMNYEFAEQHYAEFLREVGAGIADGRIRYREDMVDGLEKAPEAFIGMLDGHNFGKVIVRVGA</sequence>
<dbReference type="EMBL" id="JF429412">
    <property type="protein sequence ID" value="AEQ20497.1"/>
    <property type="molecule type" value="Genomic_DNA"/>
</dbReference>
<dbReference type="SUPFAM" id="SSF50129">
    <property type="entry name" value="GroES-like"/>
    <property type="match status" value="2"/>
</dbReference>
<dbReference type="AlphaFoldDB" id="G4WVP5"/>
<dbReference type="PANTHER" id="PTHR43205:SF7">
    <property type="entry name" value="PROSTAGLANDIN REDUCTASE 1"/>
    <property type="match status" value="1"/>
</dbReference>
<dbReference type="Pfam" id="PF00107">
    <property type="entry name" value="ADH_zinc_N"/>
    <property type="match status" value="1"/>
</dbReference>
<dbReference type="FunFam" id="3.40.50.720:FF:000121">
    <property type="entry name" value="Prostaglandin reductase 2"/>
    <property type="match status" value="1"/>
</dbReference>
<dbReference type="InterPro" id="IPR036291">
    <property type="entry name" value="NAD(P)-bd_dom_sf"/>
</dbReference>
<dbReference type="SMART" id="SM00829">
    <property type="entry name" value="PKS_ER"/>
    <property type="match status" value="1"/>
</dbReference>
<dbReference type="GO" id="GO:0016628">
    <property type="term" value="F:oxidoreductase activity, acting on the CH-CH group of donors, NAD or NADP as acceptor"/>
    <property type="evidence" value="ECO:0007669"/>
    <property type="project" value="InterPro"/>
</dbReference>
<dbReference type="InterPro" id="IPR011032">
    <property type="entry name" value="GroES-like_sf"/>
</dbReference>
<keyword evidence="1" id="KW-0560">Oxidoreductase</keyword>
<dbReference type="InterPro" id="IPR020843">
    <property type="entry name" value="ER"/>
</dbReference>
<organism evidence="3">
    <name type="scientific">uncultured bacterium CSL144</name>
    <dbReference type="NCBI Taxonomy" id="1091570"/>
    <lineage>
        <taxon>Bacteria</taxon>
        <taxon>environmental samples</taxon>
    </lineage>
</organism>
<dbReference type="PANTHER" id="PTHR43205">
    <property type="entry name" value="PROSTAGLANDIN REDUCTASE"/>
    <property type="match status" value="1"/>
</dbReference>
<evidence type="ECO:0000259" key="2">
    <source>
        <dbReference type="SMART" id="SM00829"/>
    </source>
</evidence>
<reference evidence="3" key="2">
    <citation type="journal article" date="2011" name="J. Bacteriol.">
        <title>Long-chain N-acyl amino acid synthases are linked to the putative PEP-CTERM/exosortase protein-sorting system in Gram-negative bacteria.</title>
        <authorList>
            <person name="Craig J.W."/>
            <person name="Cherry M.A."/>
            <person name="Brady S.F."/>
        </authorList>
    </citation>
    <scope>NUCLEOTIDE SEQUENCE</scope>
</reference>
<protein>
    <submittedName>
        <fullName evidence="3">Putative NADP-dependent oxidoreductase protein</fullName>
    </submittedName>
</protein>
<dbReference type="Pfam" id="PF16884">
    <property type="entry name" value="ADH_N_2"/>
    <property type="match status" value="1"/>
</dbReference>
<evidence type="ECO:0000256" key="1">
    <source>
        <dbReference type="ARBA" id="ARBA00023002"/>
    </source>
</evidence>
<reference evidence="3" key="1">
    <citation type="journal article" date="2004" name="Appl. Environ. Microbiol.">
        <title>Long-chain N-acyltyrosine synthases from environmental DNA.</title>
        <authorList>
            <person name="Brady S.F."/>
            <person name="Chao C.J."/>
            <person name="Clardy J."/>
        </authorList>
    </citation>
    <scope>NUCLEOTIDE SEQUENCE</scope>
</reference>
<dbReference type="Gene3D" id="3.90.180.10">
    <property type="entry name" value="Medium-chain alcohol dehydrogenases, catalytic domain"/>
    <property type="match status" value="1"/>
</dbReference>